<dbReference type="InterPro" id="IPR015947">
    <property type="entry name" value="PUA-like_sf"/>
</dbReference>
<evidence type="ECO:0000259" key="4">
    <source>
        <dbReference type="PROSITE" id="PS51925"/>
    </source>
</evidence>
<name>H2AR42_KAZAF</name>
<dbReference type="InterPro" id="IPR048248">
    <property type="entry name" value="PUA_eIF2d-like"/>
</dbReference>
<dbReference type="PANTHER" id="PTHR12217">
    <property type="entry name" value="EUKARYOTIC TRANSLATION INITIATION FACTOR 2D"/>
    <property type="match status" value="1"/>
</dbReference>
<dbReference type="GO" id="GO:0003723">
    <property type="term" value="F:RNA binding"/>
    <property type="evidence" value="ECO:0007669"/>
    <property type="project" value="EnsemblFungi"/>
</dbReference>
<dbReference type="OrthoDB" id="199771at2759"/>
<dbReference type="InterPro" id="IPR001950">
    <property type="entry name" value="SUI1"/>
</dbReference>
<dbReference type="GO" id="GO:0003743">
    <property type="term" value="F:translation initiation factor activity"/>
    <property type="evidence" value="ECO:0007669"/>
    <property type="project" value="InterPro"/>
</dbReference>
<accession>H2AR42</accession>
<dbReference type="Pfam" id="PF17832">
    <property type="entry name" value="Pre-PUA"/>
    <property type="match status" value="1"/>
</dbReference>
<dbReference type="FunCoup" id="H2AR42">
    <property type="interactions" value="527"/>
</dbReference>
<dbReference type="InterPro" id="IPR036885">
    <property type="entry name" value="SWIB_MDM2_dom_sf"/>
</dbReference>
<reference evidence="5 6" key="1">
    <citation type="journal article" date="2011" name="Proc. Natl. Acad. Sci. U.S.A.">
        <title>Evolutionary erosion of yeast sex chromosomes by mating-type switching accidents.</title>
        <authorList>
            <person name="Gordon J.L."/>
            <person name="Armisen D."/>
            <person name="Proux-Wera E."/>
            <person name="Oheigeartaigh S.S."/>
            <person name="Byrne K.P."/>
            <person name="Wolfe K.H."/>
        </authorList>
    </citation>
    <scope>NUCLEOTIDE SEQUENCE [LARGE SCALE GENOMIC DNA]</scope>
    <source>
        <strain evidence="6">ATCC 22294 / BCRC 22015 / CBS 2517 / CECT 1963 / NBRC 1671 / NRRL Y-8276</strain>
    </source>
</reference>
<dbReference type="Pfam" id="PF26291">
    <property type="entry name" value="SWIB_eIF2D"/>
    <property type="match status" value="1"/>
</dbReference>
<proteinExistence type="inferred from homology"/>
<dbReference type="AlphaFoldDB" id="H2AR42"/>
<dbReference type="InterPro" id="IPR041366">
    <property type="entry name" value="Pre-PUA"/>
</dbReference>
<dbReference type="Pfam" id="PF25304">
    <property type="entry name" value="WHD_eIF2D"/>
    <property type="match status" value="1"/>
</dbReference>
<dbReference type="PANTHER" id="PTHR12217:SF4">
    <property type="entry name" value="EUKARYOTIC TRANSLATION INITIATION FACTOR 2D"/>
    <property type="match status" value="1"/>
</dbReference>
<evidence type="ECO:0000256" key="1">
    <source>
        <dbReference type="ARBA" id="ARBA00010359"/>
    </source>
</evidence>
<organism evidence="5 6">
    <name type="scientific">Kazachstania africana (strain ATCC 22294 / BCRC 22015 / CBS 2517 / CECT 1963 / NBRC 1671 / NRRL Y-8276)</name>
    <name type="common">Yeast</name>
    <name type="synonym">Kluyveromyces africanus</name>
    <dbReference type="NCBI Taxonomy" id="1071382"/>
    <lineage>
        <taxon>Eukaryota</taxon>
        <taxon>Fungi</taxon>
        <taxon>Dikarya</taxon>
        <taxon>Ascomycota</taxon>
        <taxon>Saccharomycotina</taxon>
        <taxon>Saccharomycetes</taxon>
        <taxon>Saccharomycetales</taxon>
        <taxon>Saccharomycetaceae</taxon>
        <taxon>Kazachstania</taxon>
    </lineage>
</organism>
<comment type="similarity">
    <text evidence="1">Belongs to the eIF2D family.</text>
</comment>
<dbReference type="Pfam" id="PF26292">
    <property type="entry name" value="PUA_elF2D"/>
    <property type="match status" value="1"/>
</dbReference>
<dbReference type="GO" id="GO:0006364">
    <property type="term" value="P:rRNA processing"/>
    <property type="evidence" value="ECO:0007669"/>
    <property type="project" value="EnsemblFungi"/>
</dbReference>
<evidence type="ECO:0000313" key="6">
    <source>
        <dbReference type="Proteomes" id="UP000005220"/>
    </source>
</evidence>
<dbReference type="InterPro" id="IPR039759">
    <property type="entry name" value="eIF2D_SUI1"/>
</dbReference>
<dbReference type="Gene3D" id="3.30.780.10">
    <property type="entry name" value="SUI1-like domain"/>
    <property type="match status" value="1"/>
</dbReference>
<feature type="domain" description="DM2" evidence="4">
    <location>
        <begin position="359"/>
        <end position="444"/>
    </location>
</feature>
<dbReference type="InterPro" id="IPR057429">
    <property type="entry name" value="WH_eIF2D"/>
</dbReference>
<dbReference type="CDD" id="cd21156">
    <property type="entry name" value="PUA_eIF2d-like"/>
    <property type="match status" value="1"/>
</dbReference>
<dbReference type="EMBL" id="HE650822">
    <property type="protein sequence ID" value="CCF56842.1"/>
    <property type="molecule type" value="Genomic_DNA"/>
</dbReference>
<evidence type="ECO:0000259" key="3">
    <source>
        <dbReference type="PROSITE" id="PS50296"/>
    </source>
</evidence>
<gene>
    <name evidence="5" type="primary">KAFR0B05470</name>
    <name evidence="5" type="ORF">KAFR_0B05470</name>
</gene>
<dbReference type="PROSITE" id="PS51925">
    <property type="entry name" value="SWIB_MDM2"/>
    <property type="match status" value="1"/>
</dbReference>
<dbReference type="GO" id="GO:0001731">
    <property type="term" value="P:formation of translation preinitiation complex"/>
    <property type="evidence" value="ECO:0007669"/>
    <property type="project" value="InterPro"/>
</dbReference>
<dbReference type="InterPro" id="IPR003121">
    <property type="entry name" value="SWIB_MDM2_domain"/>
</dbReference>
<dbReference type="InterPro" id="IPR039757">
    <property type="entry name" value="EIF2D"/>
</dbReference>
<dbReference type="SUPFAM" id="SSF88697">
    <property type="entry name" value="PUA domain-like"/>
    <property type="match status" value="1"/>
</dbReference>
<dbReference type="eggNOG" id="KOG2522">
    <property type="taxonomic scope" value="Eukaryota"/>
</dbReference>
<evidence type="ECO:0008006" key="7">
    <source>
        <dbReference type="Google" id="ProtNLM"/>
    </source>
</evidence>
<dbReference type="CDD" id="cd11608">
    <property type="entry name" value="eIF2D_C"/>
    <property type="match status" value="1"/>
</dbReference>
<dbReference type="InParanoid" id="H2AR42"/>
<keyword evidence="6" id="KW-1185">Reference proteome</keyword>
<dbReference type="PROSITE" id="PS50296">
    <property type="entry name" value="SUI1"/>
    <property type="match status" value="1"/>
</dbReference>
<feature type="region of interest" description="Disordered" evidence="2">
    <location>
        <begin position="198"/>
        <end position="224"/>
    </location>
</feature>
<dbReference type="KEGG" id="kaf:KAFR_0B05470"/>
<sequence length="562" mass="62829">MFKKEPRIKALSKLKNSDRKKLVQSLKAQLKSDEDISVAGDSIMQTNFISTTAAGTIYTDSNSIPIMFKTKHSDTLYPTSFLLWSNNGLLSTVRTHSVVVENYIFNGADLMIAGTVPPFDSTLTIGTICAVATKEAPDVAIAVGIVKLNLPEYQQVLGKTGVAVEILHHFEDALFSTFKAKLEIPASVKSILQEETTADVAKESDAEQESQSVTEPPSGSEGPDDIAEVLDELTVEDVDYFIRRALYFTMVQDNTLTLPVVASAFMSNHIMRNLPDVDHKKVNIKRTSWKKTAKFLKYFEKEGFLKLKGKGDDLIIVGMNKDKDELKNFVPYKIGNTAKKAASKSDSTQTQGVSVSSVNLYKPINLGQKFIKESNISGGPMYTSLEIRNCINDYIIKKNLVDEKDKKMVMLDDLLFAMVNRKIQNPIFPRIIPRANILEPLIANNFNEYFQLYKGDNTPLFKNPIKGQTPKIDIVTEMKIGRKVVTRVSNFENFRISPEELAADLRKLCSGSTTISETPKKVSEVQVQGPHGQLIIDHFNKSGIPSKFIQFENKVKRQKKKK</sequence>
<evidence type="ECO:0000256" key="2">
    <source>
        <dbReference type="SAM" id="MobiDB-lite"/>
    </source>
</evidence>
<dbReference type="STRING" id="1071382.H2AR42"/>
<dbReference type="RefSeq" id="XP_003955977.1">
    <property type="nucleotide sequence ID" value="XM_003955928.1"/>
</dbReference>
<dbReference type="SUPFAM" id="SSF47592">
    <property type="entry name" value="SWIB/MDM2 domain"/>
    <property type="match status" value="1"/>
</dbReference>
<dbReference type="Pfam" id="PF01253">
    <property type="entry name" value="SUI1"/>
    <property type="match status" value="1"/>
</dbReference>
<dbReference type="Gene3D" id="3.10.400.20">
    <property type="match status" value="1"/>
</dbReference>
<dbReference type="GeneID" id="13884724"/>
<dbReference type="HOGENOM" id="CLU_012487_1_0_1"/>
<dbReference type="InterPro" id="IPR058886">
    <property type="entry name" value="SWIB_eIF2D"/>
</dbReference>
<feature type="domain" description="SUI1" evidence="3">
    <location>
        <begin position="472"/>
        <end position="543"/>
    </location>
</feature>
<dbReference type="SUPFAM" id="SSF55159">
    <property type="entry name" value="eIF1-like"/>
    <property type="match status" value="1"/>
</dbReference>
<dbReference type="Proteomes" id="UP000005220">
    <property type="component" value="Chromosome 2"/>
</dbReference>
<dbReference type="InterPro" id="IPR036877">
    <property type="entry name" value="SUI1_dom_sf"/>
</dbReference>
<evidence type="ECO:0000313" key="5">
    <source>
        <dbReference type="EMBL" id="CCF56842.1"/>
    </source>
</evidence>
<protein>
    <recommendedName>
        <fullName evidence="7">SUI1 domain-containing protein</fullName>
    </recommendedName>
</protein>
<dbReference type="FunFam" id="3.30.780.10:FF:000008">
    <property type="entry name" value="eukaryotic translation initiation factor 2D"/>
    <property type="match status" value="1"/>
</dbReference>
<dbReference type="PROSITE" id="PS50890">
    <property type="entry name" value="PUA"/>
    <property type="match status" value="1"/>
</dbReference>